<reference evidence="3" key="2">
    <citation type="submission" date="2020-05" db="UniProtKB">
        <authorList>
            <consortium name="EnsemblMetazoa"/>
        </authorList>
    </citation>
    <scope>IDENTIFICATION</scope>
</reference>
<dbReference type="Proteomes" id="UP000030765">
    <property type="component" value="Unassembled WGS sequence"/>
</dbReference>
<keyword evidence="4" id="KW-1185">Reference proteome</keyword>
<proteinExistence type="predicted"/>
<evidence type="ECO:0000313" key="4">
    <source>
        <dbReference type="Proteomes" id="UP000030765"/>
    </source>
</evidence>
<dbReference type="AlphaFoldDB" id="A0A084WAG0"/>
<protein>
    <submittedName>
        <fullName evidence="2 3">Insecticidal toxin complex protein</fullName>
    </submittedName>
</protein>
<dbReference type="VEuPathDB" id="VectorBase:ASIC015227"/>
<name>A0A084WAG0_ANOSI</name>
<accession>A0A084WAG0</accession>
<dbReference type="EMBL" id="ATLV01022166">
    <property type="status" value="NOT_ANNOTATED_CDS"/>
    <property type="molecule type" value="Genomic_DNA"/>
</dbReference>
<reference evidence="2 4" key="1">
    <citation type="journal article" date="2014" name="BMC Genomics">
        <title>Genome sequence of Anopheles sinensis provides insight into genetics basis of mosquito competence for malaria parasites.</title>
        <authorList>
            <person name="Zhou D."/>
            <person name="Zhang D."/>
            <person name="Ding G."/>
            <person name="Shi L."/>
            <person name="Hou Q."/>
            <person name="Ye Y."/>
            <person name="Xu Y."/>
            <person name="Zhou H."/>
            <person name="Xiong C."/>
            <person name="Li S."/>
            <person name="Yu J."/>
            <person name="Hong S."/>
            <person name="Yu X."/>
            <person name="Zou P."/>
            <person name="Chen C."/>
            <person name="Chang X."/>
            <person name="Wang W."/>
            <person name="Lv Y."/>
            <person name="Sun Y."/>
            <person name="Ma L."/>
            <person name="Shen B."/>
            <person name="Zhu C."/>
        </authorList>
    </citation>
    <scope>NUCLEOTIDE SEQUENCE [LARGE SCALE GENOMIC DNA]</scope>
</reference>
<dbReference type="EnsemblMetazoa" id="ASIC015227-RA">
    <property type="protein sequence ID" value="ASIC015227-PA"/>
    <property type="gene ID" value="ASIC015227"/>
</dbReference>
<gene>
    <name evidence="2" type="ORF">ZHAS_00015227</name>
</gene>
<evidence type="ECO:0000256" key="1">
    <source>
        <dbReference type="SAM" id="MobiDB-lite"/>
    </source>
</evidence>
<organism evidence="2">
    <name type="scientific">Anopheles sinensis</name>
    <name type="common">Mosquito</name>
    <dbReference type="NCBI Taxonomy" id="74873"/>
    <lineage>
        <taxon>Eukaryota</taxon>
        <taxon>Metazoa</taxon>
        <taxon>Ecdysozoa</taxon>
        <taxon>Arthropoda</taxon>
        <taxon>Hexapoda</taxon>
        <taxon>Insecta</taxon>
        <taxon>Pterygota</taxon>
        <taxon>Neoptera</taxon>
        <taxon>Endopterygota</taxon>
        <taxon>Diptera</taxon>
        <taxon>Nematocera</taxon>
        <taxon>Culicoidea</taxon>
        <taxon>Culicidae</taxon>
        <taxon>Anophelinae</taxon>
        <taxon>Anopheles</taxon>
    </lineage>
</organism>
<evidence type="ECO:0000313" key="3">
    <source>
        <dbReference type="EnsemblMetazoa" id="ASIC015227-PA"/>
    </source>
</evidence>
<dbReference type="EMBL" id="KE525329">
    <property type="protein sequence ID" value="KFB47204.1"/>
    <property type="molecule type" value="Genomic_DNA"/>
</dbReference>
<sequence length="133" mass="14203">MSPFRRPDRSPSLTPTPELGGQNFLIRTKEAQPSERASGILSAFSEQSSKWVVTIDHPAVGGGRGVVQGQLLNEGYEPKSIISNGDASQELHYGGPANSFANMAKRCLRNDHAHCGAVIFLSSSHQAAAETDV</sequence>
<feature type="region of interest" description="Disordered" evidence="1">
    <location>
        <begin position="1"/>
        <end position="23"/>
    </location>
</feature>
<evidence type="ECO:0000313" key="2">
    <source>
        <dbReference type="EMBL" id="KFB47204.1"/>
    </source>
</evidence>